<dbReference type="PANTHER" id="PTHR43303">
    <property type="entry name" value="NADPH DEHYDROGENASE C23G7.10C-RELATED"/>
    <property type="match status" value="1"/>
</dbReference>
<dbReference type="SUPFAM" id="SSF51395">
    <property type="entry name" value="FMN-linked oxidoreductases"/>
    <property type="match status" value="1"/>
</dbReference>
<evidence type="ECO:0000256" key="4">
    <source>
        <dbReference type="ARBA" id="ARBA00022857"/>
    </source>
</evidence>
<dbReference type="CDD" id="cd02932">
    <property type="entry name" value="OYE_YqiM_FMN"/>
    <property type="match status" value="1"/>
</dbReference>
<dbReference type="AlphaFoldDB" id="A0A101HIM4"/>
<reference evidence="8" key="1">
    <citation type="journal article" date="2015" name="MBio">
        <title>Genome-Resolved Metagenomic Analysis Reveals Roles for Candidate Phyla and Other Microbial Community Members in Biogeochemical Transformations in Oil Reservoirs.</title>
        <authorList>
            <person name="Hu P."/>
            <person name="Tom L."/>
            <person name="Singh A."/>
            <person name="Thomas B.C."/>
            <person name="Baker B.J."/>
            <person name="Piceno Y.M."/>
            <person name="Andersen G.L."/>
            <person name="Banfield J.F."/>
        </authorList>
    </citation>
    <scope>NUCLEOTIDE SEQUENCE [LARGE SCALE GENOMIC DNA]</scope>
</reference>
<name>A0A101HIM4_9BACT</name>
<protein>
    <submittedName>
        <fullName evidence="7">NADH:flavin oxidoreductase/NADH oxidase</fullName>
    </submittedName>
</protein>
<dbReference type="GO" id="GO:0010181">
    <property type="term" value="F:FMN binding"/>
    <property type="evidence" value="ECO:0007669"/>
    <property type="project" value="InterPro"/>
</dbReference>
<dbReference type="GO" id="GO:0050661">
    <property type="term" value="F:NADP binding"/>
    <property type="evidence" value="ECO:0007669"/>
    <property type="project" value="InterPro"/>
</dbReference>
<dbReference type="InterPro" id="IPR001155">
    <property type="entry name" value="OxRdtase_FMN_N"/>
</dbReference>
<dbReference type="EMBL" id="LGGN01000125">
    <property type="protein sequence ID" value="KUK77541.1"/>
    <property type="molecule type" value="Genomic_DNA"/>
</dbReference>
<organism evidence="7 8">
    <name type="scientific">Proteiniphilum acetatigenes</name>
    <dbReference type="NCBI Taxonomy" id="294710"/>
    <lineage>
        <taxon>Bacteria</taxon>
        <taxon>Pseudomonadati</taxon>
        <taxon>Bacteroidota</taxon>
        <taxon>Bacteroidia</taxon>
        <taxon>Bacteroidales</taxon>
        <taxon>Dysgonomonadaceae</taxon>
        <taxon>Proteiniphilum</taxon>
    </lineage>
</organism>
<feature type="domain" description="NADH:flavin oxidoreductase/NADH oxidase N-terminal" evidence="6">
    <location>
        <begin position="6"/>
        <end position="329"/>
    </location>
</feature>
<evidence type="ECO:0000256" key="3">
    <source>
        <dbReference type="ARBA" id="ARBA00022643"/>
    </source>
</evidence>
<keyword evidence="4" id="KW-0521">NADP</keyword>
<dbReference type="Pfam" id="PF00724">
    <property type="entry name" value="Oxidored_FMN"/>
    <property type="match status" value="1"/>
</dbReference>
<evidence type="ECO:0000256" key="5">
    <source>
        <dbReference type="ARBA" id="ARBA00023002"/>
    </source>
</evidence>
<dbReference type="PANTHER" id="PTHR43303:SF4">
    <property type="entry name" value="NADPH DEHYDROGENASE C23G7.10C-RELATED"/>
    <property type="match status" value="1"/>
</dbReference>
<evidence type="ECO:0000313" key="7">
    <source>
        <dbReference type="EMBL" id="KUK77541.1"/>
    </source>
</evidence>
<gene>
    <name evidence="7" type="ORF">XD92_0762</name>
</gene>
<dbReference type="Proteomes" id="UP000053860">
    <property type="component" value="Unassembled WGS sequence"/>
</dbReference>
<dbReference type="InterPro" id="IPR044152">
    <property type="entry name" value="YqjM-like"/>
</dbReference>
<keyword evidence="3" id="KW-0288">FMN</keyword>
<dbReference type="GO" id="GO:0003959">
    <property type="term" value="F:NADPH dehydrogenase activity"/>
    <property type="evidence" value="ECO:0007669"/>
    <property type="project" value="InterPro"/>
</dbReference>
<dbReference type="InterPro" id="IPR013785">
    <property type="entry name" value="Aldolase_TIM"/>
</dbReference>
<keyword evidence="2" id="KW-0285">Flavoprotein</keyword>
<comment type="cofactor">
    <cofactor evidence="1">
        <name>FMN</name>
        <dbReference type="ChEBI" id="CHEBI:58210"/>
    </cofactor>
</comment>
<comment type="caution">
    <text evidence="7">The sequence shown here is derived from an EMBL/GenBank/DDBJ whole genome shotgun (WGS) entry which is preliminary data.</text>
</comment>
<keyword evidence="5" id="KW-0560">Oxidoreductase</keyword>
<evidence type="ECO:0000256" key="2">
    <source>
        <dbReference type="ARBA" id="ARBA00022630"/>
    </source>
</evidence>
<proteinExistence type="predicted"/>
<accession>A0A101HIM4</accession>
<evidence type="ECO:0000259" key="6">
    <source>
        <dbReference type="Pfam" id="PF00724"/>
    </source>
</evidence>
<evidence type="ECO:0000256" key="1">
    <source>
        <dbReference type="ARBA" id="ARBA00001917"/>
    </source>
</evidence>
<sequence length="348" mass="38718">MRIINEPLSIKSLTIKNRIGMSPMCMYSSVDGFATEWHLVHYGTRAVGGAGLIIQEATAVVPEGRISPYDMGLWKDEQIAPLKKITDFIRSQGAVPAIQLAHAGRKASTDYPGGKQLTVENGGWQTVAPSPIPFSPDEIPPKQLTVSEIQMLTMKFKDAAQRALEAGFQVIEIHGAHGYLIHEFLSPLSNHRTDEYGGSFENRIRFLLQIVESVKTVWPENLPLFVRLSITEWAEGGWDVAEAVKLSAILKNRGVDLIDCSTGGNIITQNIVLKPLYQVSFAEAVRKTGILTSAVGLITTKEEIETILENKQADMVFLGRELLRNPYFVLNETDVEWPGQYMRGKRRK</sequence>
<evidence type="ECO:0000313" key="8">
    <source>
        <dbReference type="Proteomes" id="UP000053860"/>
    </source>
</evidence>
<dbReference type="Gene3D" id="3.20.20.70">
    <property type="entry name" value="Aldolase class I"/>
    <property type="match status" value="1"/>
</dbReference>